<feature type="compositionally biased region" description="Polar residues" evidence="1">
    <location>
        <begin position="30"/>
        <end position="42"/>
    </location>
</feature>
<evidence type="ECO:0000256" key="1">
    <source>
        <dbReference type="SAM" id="MobiDB-lite"/>
    </source>
</evidence>
<protein>
    <submittedName>
        <fullName evidence="2">Second-largest subunit of polymerase II</fullName>
    </submittedName>
</protein>
<sequence length="49" mass="5325">GSERVARSGQGGHARSRKAGFQHRGEPSFASCTSQAPSQQESQRFHALR</sequence>
<feature type="non-terminal residue" evidence="2">
    <location>
        <position position="49"/>
    </location>
</feature>
<gene>
    <name evidence="2" type="primary">RPB II</name>
</gene>
<organism evidence="2">
    <name type="scientific">Pseudopithomyces chartarum</name>
    <dbReference type="NCBI Taxonomy" id="1892770"/>
    <lineage>
        <taxon>Eukaryota</taxon>
        <taxon>Fungi</taxon>
        <taxon>Dikarya</taxon>
        <taxon>Ascomycota</taxon>
        <taxon>Pezizomycotina</taxon>
        <taxon>Dothideomycetes</taxon>
        <taxon>Pleosporomycetidae</taxon>
        <taxon>Pleosporales</taxon>
        <taxon>Massarineae</taxon>
        <taxon>Didymosphaeriaceae</taxon>
        <taxon>Pseudopithomyces</taxon>
    </lineage>
</organism>
<accession>A0A0K2SUS2</accession>
<name>A0A0K2SUS2_9PLEO</name>
<feature type="region of interest" description="Disordered" evidence="1">
    <location>
        <begin position="1"/>
        <end position="49"/>
    </location>
</feature>
<dbReference type="AlphaFoldDB" id="A0A0K2SUS2"/>
<dbReference type="EMBL" id="LK936440">
    <property type="protein sequence ID" value="CDU26663.1"/>
    <property type="molecule type" value="Genomic_DNA"/>
</dbReference>
<evidence type="ECO:0000313" key="2">
    <source>
        <dbReference type="EMBL" id="CDU26663.1"/>
    </source>
</evidence>
<reference evidence="2" key="2">
    <citation type="submission" date="2015-07" db="EMBL/GenBank/DDBJ databases">
        <title>MeaNS - Measles Nucleotide Surveillance Program.</title>
        <authorList>
            <person name="Tran T."/>
            <person name="Druce J."/>
        </authorList>
    </citation>
    <scope>NUCLEOTIDE SEQUENCE</scope>
    <source>
        <strain evidence="2">UTHSC 06-214</strain>
    </source>
</reference>
<reference evidence="2" key="1">
    <citation type="submission" date="2014-05" db="EMBL/GenBank/DDBJ databases">
        <authorList>
            <person name="Chronopoulou M."/>
        </authorList>
    </citation>
    <scope>NUCLEOTIDE SEQUENCE</scope>
    <source>
        <strain evidence="2">UTHSC 06-214</strain>
    </source>
</reference>
<feature type="non-terminal residue" evidence="2">
    <location>
        <position position="1"/>
    </location>
</feature>
<proteinExistence type="predicted"/>